<dbReference type="AlphaFoldDB" id="X0WPT7"/>
<dbReference type="EMBL" id="BARS01034838">
    <property type="protein sequence ID" value="GAG26518.1"/>
    <property type="molecule type" value="Genomic_DNA"/>
</dbReference>
<comment type="caution">
    <text evidence="2">The sequence shown here is derived from an EMBL/GenBank/DDBJ whole genome shotgun (WGS) entry which is preliminary data.</text>
</comment>
<organism evidence="2">
    <name type="scientific">marine sediment metagenome</name>
    <dbReference type="NCBI Taxonomy" id="412755"/>
    <lineage>
        <taxon>unclassified sequences</taxon>
        <taxon>metagenomes</taxon>
        <taxon>ecological metagenomes</taxon>
    </lineage>
</organism>
<sequence length="60" mass="6463">MPPAPYPSGENALQWKPMGTQASPDESAEVVSLGGSLQPLKDHFNRSKSKPRFLALLSPT</sequence>
<gene>
    <name evidence="2" type="ORF">S01H1_53772</name>
</gene>
<evidence type="ECO:0000313" key="2">
    <source>
        <dbReference type="EMBL" id="GAG26518.1"/>
    </source>
</evidence>
<feature type="region of interest" description="Disordered" evidence="1">
    <location>
        <begin position="1"/>
        <end position="32"/>
    </location>
</feature>
<accession>X0WPT7</accession>
<reference evidence="2" key="1">
    <citation type="journal article" date="2014" name="Front. Microbiol.">
        <title>High frequency of phylogenetically diverse reductive dehalogenase-homologous genes in deep subseafloor sedimentary metagenomes.</title>
        <authorList>
            <person name="Kawai M."/>
            <person name="Futagami T."/>
            <person name="Toyoda A."/>
            <person name="Takaki Y."/>
            <person name="Nishi S."/>
            <person name="Hori S."/>
            <person name="Arai W."/>
            <person name="Tsubouchi T."/>
            <person name="Morono Y."/>
            <person name="Uchiyama I."/>
            <person name="Ito T."/>
            <person name="Fujiyama A."/>
            <person name="Inagaki F."/>
            <person name="Takami H."/>
        </authorList>
    </citation>
    <scope>NUCLEOTIDE SEQUENCE</scope>
    <source>
        <strain evidence="2">Expedition CK06-06</strain>
    </source>
</reference>
<name>X0WPT7_9ZZZZ</name>
<evidence type="ECO:0000256" key="1">
    <source>
        <dbReference type="SAM" id="MobiDB-lite"/>
    </source>
</evidence>
<proteinExistence type="predicted"/>
<protein>
    <submittedName>
        <fullName evidence="2">Uncharacterized protein</fullName>
    </submittedName>
</protein>